<dbReference type="InterPro" id="IPR018633">
    <property type="entry name" value="DUF2357"/>
</dbReference>
<keyword evidence="3" id="KW-1185">Reference proteome</keyword>
<organism evidence="2 3">
    <name type="scientific">Ramlibacter tataouinensis (strain ATCC BAA-407 / DSM 14655 / LMG 21543 / TTB310)</name>
    <dbReference type="NCBI Taxonomy" id="365046"/>
    <lineage>
        <taxon>Bacteria</taxon>
        <taxon>Pseudomonadati</taxon>
        <taxon>Pseudomonadota</taxon>
        <taxon>Betaproteobacteria</taxon>
        <taxon>Burkholderiales</taxon>
        <taxon>Comamonadaceae</taxon>
        <taxon>Ramlibacter</taxon>
    </lineage>
</organism>
<dbReference type="Pfam" id="PF04411">
    <property type="entry name" value="PDDEXK_7"/>
    <property type="match status" value="1"/>
</dbReference>
<reference evidence="3" key="1">
    <citation type="submission" date="2006-01" db="EMBL/GenBank/DDBJ databases">
        <title>Genome of the cyst-dividing bacterium Ramlibacter tataouinensis.</title>
        <authorList>
            <person name="Barakat M."/>
            <person name="Ortet P."/>
            <person name="De Luca G."/>
            <person name="Jourlin-Castelli C."/>
            <person name="Ansaldi M."/>
            <person name="Py B."/>
            <person name="Fichant G."/>
            <person name="Coutinho P."/>
            <person name="Voulhoux R."/>
            <person name="Bastien O."/>
            <person name="Roy S."/>
            <person name="Marechal E."/>
            <person name="Henrissat B."/>
            <person name="Quentin Y."/>
            <person name="Noirot P."/>
            <person name="Filloux A."/>
            <person name="Mejean V."/>
            <person name="DuBow M."/>
            <person name="Barras F."/>
            <person name="Heulin T."/>
        </authorList>
    </citation>
    <scope>NUCLEOTIDE SEQUENCE [LARGE SCALE GENOMIC DNA]</scope>
    <source>
        <strain evidence="3">ATCC BAA-407 / DSM 14655 / LMG 21543 / TTB310</strain>
    </source>
</reference>
<dbReference type="InterPro" id="IPR007505">
    <property type="entry name" value="PDDEXK_7"/>
</dbReference>
<dbReference type="Proteomes" id="UP000008385">
    <property type="component" value="Chromosome"/>
</dbReference>
<dbReference type="EMBL" id="CP000245">
    <property type="protein sequence ID" value="AEG91068.1"/>
    <property type="molecule type" value="Genomic_DNA"/>
</dbReference>
<feature type="domain" description="DUF2357" evidence="1">
    <location>
        <begin position="81"/>
        <end position="330"/>
    </location>
</feature>
<dbReference type="STRING" id="365046.Rta_00076"/>
<evidence type="ECO:0000259" key="1">
    <source>
        <dbReference type="Pfam" id="PF09823"/>
    </source>
</evidence>
<proteinExistence type="predicted"/>
<gene>
    <name evidence="2" type="ordered locus">Rta_00076</name>
</gene>
<dbReference type="REBASE" id="36489">
    <property type="entry name" value="Rta310McrB2P"/>
</dbReference>
<protein>
    <recommendedName>
        <fullName evidence="1">DUF2357 domain-containing protein</fullName>
    </recommendedName>
</protein>
<dbReference type="eggNOG" id="COG1700">
    <property type="taxonomic scope" value="Bacteria"/>
</dbReference>
<evidence type="ECO:0000313" key="2">
    <source>
        <dbReference type="EMBL" id="AEG91068.1"/>
    </source>
</evidence>
<reference evidence="2 3" key="2">
    <citation type="journal article" date="2011" name="PLoS ONE">
        <title>The Cyst-Dividing Bacterium Ramlibacter tataouinensis TTB310 Genome Reveals a Well-Stocked Toolbox for Adaptation to a Desert Environment.</title>
        <authorList>
            <person name="De Luca G."/>
            <person name="Barakat M."/>
            <person name="Ortet P."/>
            <person name="Fochesato S."/>
            <person name="Jourlin-Castelli C."/>
            <person name="Ansaldi M."/>
            <person name="Py B."/>
            <person name="Fichant G."/>
            <person name="Coutinho P.M."/>
            <person name="Voulhoux R."/>
            <person name="Bastien O."/>
            <person name="Marechal E."/>
            <person name="Henrissat B."/>
            <person name="Quentin Y."/>
            <person name="Noirot P."/>
            <person name="Filloux A."/>
            <person name="Mejean V."/>
            <person name="Dubow M.S."/>
            <person name="Barras F."/>
            <person name="Barbe V."/>
            <person name="Weissenbach J."/>
            <person name="Mihalcescu I."/>
            <person name="Vermeglio A."/>
            <person name="Achouak W."/>
            <person name="Heulin T."/>
        </authorList>
    </citation>
    <scope>NUCLEOTIDE SEQUENCE [LARGE SCALE GENOMIC DNA]</scope>
    <source>
        <strain evidence="3">ATCC BAA-407 / DSM 14655 / LMG 21543 / TTB310</strain>
    </source>
</reference>
<dbReference type="HOGENOM" id="CLU_371632_0_0_4"/>
<name>F5Y294_RAMTT</name>
<evidence type="ECO:0000313" key="3">
    <source>
        <dbReference type="Proteomes" id="UP000008385"/>
    </source>
</evidence>
<dbReference type="AlphaFoldDB" id="F5Y294"/>
<dbReference type="Pfam" id="PF09823">
    <property type="entry name" value="DUF2357"/>
    <property type="match status" value="1"/>
</dbReference>
<accession>F5Y294</accession>
<dbReference type="PATRIC" id="fig|365046.3.peg.9"/>
<sequence>MGEELLVQTALRGVQSTYVLRISALPGKSAPRVKLLDGSSYELVQLFEGEEYLYSWEGPAGDVVTEPRELFRPDRHSGRSGRLRTGLSVGFVPVTVFSGLVEAGTCELEVRPRKLTYEDEYKWMLRDIAEQMAELLMERFAASDLQFSVDVERNASTLYQRFEFLRALIGSEDFQGAMQEVLRRPHTGWVTTPTPVEISRGVRPSSNISKQLARRGIDARNLGLLGHFDGARSIFEDKTEATHDTTPNRFVRHAFRHWLFLLGDLQVALEKQTRTAPIARGLAEVRELASTIEQFISDDLFLALGDLDRFPSEDQVLQKRQGYREVFRAFLEFELGALLTWSDSSFAAGTRNVAATYEYWAFLQLAKCVARVAGVDFAMADLLTLDQFGLSVQIRKGVEQVFCGIAVRNGRRMSIELWFNKTYGVPQGSWSRSMRPDYSLLIQPESRDKPFEIVLVHFDAKYRVQFIRNLLLSSEGLEEGEVSDEEALTRGEATSGDLLKMHAYRDAIRRTSGAYVLYPGGDAELGRKPLSEYQELLPGLGAFVLRPAEGGDVLGSVELQGFIERVVDHSATRLTQHQRSRYWEDAVYAPTDSTRDVYAGLPPGSATVLLGFVKSKEHWEWIKKTASYNVRVSGREGGVGADSVLFNAQLILLYCPSINKVRLARLVAGPEQLSALELKATGYPQPQGPLYWCVQLLWVNRPEWTEKLSCKLVEVAVSSQGGPLGGPVLMTWAALLSTAS</sequence>
<dbReference type="KEGG" id="rta:Rta_00076"/>